<comment type="pathway">
    <text evidence="12">Steroid metabolism; cholesterol degradation.</text>
</comment>
<evidence type="ECO:0000313" key="22">
    <source>
        <dbReference type="Proteomes" id="UP000618382"/>
    </source>
</evidence>
<feature type="region of interest" description="Disordered" evidence="16">
    <location>
        <begin position="239"/>
        <end position="258"/>
    </location>
</feature>
<keyword evidence="6 20" id="KW-0560">Oxidoreductase</keyword>
<dbReference type="GO" id="GO:0008203">
    <property type="term" value="P:cholesterol metabolic process"/>
    <property type="evidence" value="ECO:0007669"/>
    <property type="project" value="UniProtKB-KW"/>
</dbReference>
<dbReference type="PANTHER" id="PTHR47470">
    <property type="entry name" value="CHOLESTEROL OXIDASE"/>
    <property type="match status" value="1"/>
</dbReference>
<keyword evidence="7" id="KW-0443">Lipid metabolism</keyword>
<keyword evidence="8" id="KW-1207">Sterol metabolism</keyword>
<keyword evidence="9" id="KW-0753">Steroid metabolism</keyword>
<evidence type="ECO:0000313" key="20">
    <source>
        <dbReference type="EMBL" id="NYD86913.1"/>
    </source>
</evidence>
<evidence type="ECO:0000313" key="21">
    <source>
        <dbReference type="Proteomes" id="UP000577956"/>
    </source>
</evidence>
<proteinExistence type="inferred from homology"/>
<dbReference type="PANTHER" id="PTHR47470:SF1">
    <property type="entry name" value="FAD-DEPENDENT OXIDOREDUCTASE 2 FAD BINDING DOMAIN-CONTAINING PROTEIN"/>
    <property type="match status" value="1"/>
</dbReference>
<dbReference type="EC" id="5.3.3.1" evidence="11"/>
<evidence type="ECO:0000259" key="17">
    <source>
        <dbReference type="Pfam" id="PF00732"/>
    </source>
</evidence>
<dbReference type="InterPro" id="IPR052542">
    <property type="entry name" value="Cholesterol_Oxidase"/>
</dbReference>
<comment type="similarity">
    <text evidence="2">Belongs to the GMC oxidoreductase family.</text>
</comment>
<dbReference type="SUPFAM" id="SSF51905">
    <property type="entry name" value="FAD/NAD(P)-binding domain"/>
    <property type="match status" value="1"/>
</dbReference>
<dbReference type="Gene3D" id="3.50.50.60">
    <property type="entry name" value="FAD/NAD(P)-binding domain"/>
    <property type="match status" value="3"/>
</dbReference>
<dbReference type="GO" id="GO:0050660">
    <property type="term" value="F:flavin adenine dinucleotide binding"/>
    <property type="evidence" value="ECO:0007669"/>
    <property type="project" value="InterPro"/>
</dbReference>
<dbReference type="Pfam" id="PF00732">
    <property type="entry name" value="GMC_oxred_N"/>
    <property type="match status" value="1"/>
</dbReference>
<evidence type="ECO:0000256" key="11">
    <source>
        <dbReference type="ARBA" id="ARBA00038856"/>
    </source>
</evidence>
<reference evidence="19 22" key="2">
    <citation type="submission" date="2021-01" db="EMBL/GenBank/DDBJ databases">
        <title>Whole genome shotgun sequence of Cellulomonas oligotrophica NBRC 109435.</title>
        <authorList>
            <person name="Komaki H."/>
            <person name="Tamura T."/>
        </authorList>
    </citation>
    <scope>NUCLEOTIDE SEQUENCE [LARGE SCALE GENOMIC DNA]</scope>
    <source>
        <strain evidence="19 22">NBRC 109435</strain>
    </source>
</reference>
<dbReference type="EMBL" id="JACCBK010000001">
    <property type="protein sequence ID" value="NYD86913.1"/>
    <property type="molecule type" value="Genomic_DNA"/>
</dbReference>
<gene>
    <name evidence="20" type="ORF">BKA21_002462</name>
    <name evidence="19" type="ORF">Col01nite_14600</name>
</gene>
<evidence type="ECO:0000256" key="2">
    <source>
        <dbReference type="ARBA" id="ARBA00010790"/>
    </source>
</evidence>
<evidence type="ECO:0000256" key="1">
    <source>
        <dbReference type="ARBA" id="ARBA00001974"/>
    </source>
</evidence>
<dbReference type="InterPro" id="IPR000172">
    <property type="entry name" value="GMC_OxRdtase_N"/>
</dbReference>
<evidence type="ECO:0000256" key="10">
    <source>
        <dbReference type="ARBA" id="ARBA00023235"/>
    </source>
</evidence>
<dbReference type="RefSeq" id="WP_140459402.1">
    <property type="nucleotide sequence ID" value="NZ_BAABFI010000008.1"/>
</dbReference>
<keyword evidence="22" id="KW-1185">Reference proteome</keyword>
<comment type="caution">
    <text evidence="20">The sequence shown here is derived from an EMBL/GenBank/DDBJ whole genome shotgun (WGS) entry which is preliminary data.</text>
</comment>
<evidence type="ECO:0000259" key="18">
    <source>
        <dbReference type="Pfam" id="PF05199"/>
    </source>
</evidence>
<dbReference type="Proteomes" id="UP000577956">
    <property type="component" value="Unassembled WGS sequence"/>
</dbReference>
<feature type="compositionally biased region" description="Low complexity" evidence="16">
    <location>
        <begin position="243"/>
        <end position="258"/>
    </location>
</feature>
<evidence type="ECO:0000313" key="19">
    <source>
        <dbReference type="EMBL" id="GIG32301.1"/>
    </source>
</evidence>
<dbReference type="GO" id="GO:0004769">
    <property type="term" value="F:steroid Delta-isomerase activity"/>
    <property type="evidence" value="ECO:0007669"/>
    <property type="project" value="UniProtKB-EC"/>
</dbReference>
<evidence type="ECO:0000256" key="7">
    <source>
        <dbReference type="ARBA" id="ARBA00023098"/>
    </source>
</evidence>
<evidence type="ECO:0000256" key="6">
    <source>
        <dbReference type="ARBA" id="ARBA00023002"/>
    </source>
</evidence>
<sequence>MTSGQDARPHVVVVGSGFGGSVAALRLTEKGYRVTVLEAGRRFTAQTLPRTSWDVRRFLWAPRLGCRGIQRIHVLPDVVVLAGAGVGGGSLVYANTLYEPQGDAFFTDPQWAGVTDWRAELAPAYDQARRMLGVVENPTTTPADEVVLATARDLGVEGTYRRAPVGVVFGTPGEPVPDPFFGGAGPQRRGCTQCGECMTGCRHGAKNTLETNYLWLAEHAGARIVPDTTVRTLRPRADGRWDVGTVPTPGPTGRRGPGTTIVADQVVVAAGAWGTQALLHRLRADGTLPHLSDRLGHLTRTNSESLGGAVRRLRGWRRHPSLHQGVAITSSVWLDERTHLEPVRYGRGSNLMGLLATLLTEGGGRVPRPVRWVGQLLRHPLRAASGLVGIGSWSERGMIGLVMQTGDGSLTVRPRRTRLGGWRLTSAPGEGEPSPTWIPQANAAYRRMAAHLDGTAMSSLGDVVDVPMTAHFLGGCVLAATPDRGVVDPYHRVFGYPGLHVMDGSTVPANPGVNPSLTITALAERACAQWPNAGEPDLRPAPGAPYRRVEPVAPRHPAVPRTAPGALRLTVVRRPADEPPRH</sequence>
<protein>
    <recommendedName>
        <fullName evidence="14">Cholesterol oxidase</fullName>
        <ecNumber evidence="13">1.1.3.6</ecNumber>
        <ecNumber evidence="11">5.3.3.1</ecNumber>
    </recommendedName>
    <alternativeName>
        <fullName evidence="15">Cholesterol isomerase</fullName>
    </alternativeName>
</protein>
<keyword evidence="10" id="KW-0413">Isomerase</keyword>
<evidence type="ECO:0000256" key="16">
    <source>
        <dbReference type="SAM" id="MobiDB-lite"/>
    </source>
</evidence>
<dbReference type="AlphaFoldDB" id="A0A7Y9JXN0"/>
<evidence type="ECO:0000256" key="8">
    <source>
        <dbReference type="ARBA" id="ARBA00023166"/>
    </source>
</evidence>
<evidence type="ECO:0000256" key="14">
    <source>
        <dbReference type="ARBA" id="ARBA00049744"/>
    </source>
</evidence>
<evidence type="ECO:0000256" key="13">
    <source>
        <dbReference type="ARBA" id="ARBA00049723"/>
    </source>
</evidence>
<feature type="domain" description="Glucose-methanol-choline oxidoreductase C-terminal" evidence="18">
    <location>
        <begin position="469"/>
        <end position="523"/>
    </location>
</feature>
<reference evidence="20 21" key="1">
    <citation type="submission" date="2020-07" db="EMBL/GenBank/DDBJ databases">
        <title>Sequencing the genomes of 1000 actinobacteria strains.</title>
        <authorList>
            <person name="Klenk H.-P."/>
        </authorList>
    </citation>
    <scope>NUCLEOTIDE SEQUENCE [LARGE SCALE GENOMIC DNA]</scope>
    <source>
        <strain evidence="20 21">DSM 24482</strain>
    </source>
</reference>
<evidence type="ECO:0000256" key="9">
    <source>
        <dbReference type="ARBA" id="ARBA00023221"/>
    </source>
</evidence>
<dbReference type="Pfam" id="PF05199">
    <property type="entry name" value="GMC_oxred_C"/>
    <property type="match status" value="1"/>
</dbReference>
<evidence type="ECO:0000256" key="5">
    <source>
        <dbReference type="ARBA" id="ARBA00022827"/>
    </source>
</evidence>
<dbReference type="InterPro" id="IPR036188">
    <property type="entry name" value="FAD/NAD-bd_sf"/>
</dbReference>
<feature type="region of interest" description="Disordered" evidence="16">
    <location>
        <begin position="533"/>
        <end position="565"/>
    </location>
</feature>
<dbReference type="InterPro" id="IPR007867">
    <property type="entry name" value="GMC_OxRtase_C"/>
</dbReference>
<evidence type="ECO:0000256" key="3">
    <source>
        <dbReference type="ARBA" id="ARBA00022548"/>
    </source>
</evidence>
<evidence type="ECO:0000256" key="12">
    <source>
        <dbReference type="ARBA" id="ARBA00049645"/>
    </source>
</evidence>
<dbReference type="EMBL" id="BONN01000003">
    <property type="protein sequence ID" value="GIG32301.1"/>
    <property type="molecule type" value="Genomic_DNA"/>
</dbReference>
<dbReference type="Pfam" id="PF13450">
    <property type="entry name" value="NAD_binding_8"/>
    <property type="match status" value="1"/>
</dbReference>
<name>A0A7Y9JXN0_9CELL</name>
<feature type="domain" description="Glucose-methanol-choline oxidoreductase N-terminal" evidence="17">
    <location>
        <begin position="189"/>
        <end position="281"/>
    </location>
</feature>
<dbReference type="EC" id="1.1.3.6" evidence="13"/>
<evidence type="ECO:0000256" key="15">
    <source>
        <dbReference type="ARBA" id="ARBA00049778"/>
    </source>
</evidence>
<dbReference type="GO" id="GO:0016995">
    <property type="term" value="F:cholesterol oxidase activity"/>
    <property type="evidence" value="ECO:0007669"/>
    <property type="project" value="UniProtKB-EC"/>
</dbReference>
<keyword evidence="3" id="KW-0153">Cholesterol metabolism</keyword>
<evidence type="ECO:0000256" key="4">
    <source>
        <dbReference type="ARBA" id="ARBA00022630"/>
    </source>
</evidence>
<keyword evidence="4" id="KW-0285">Flavoprotein</keyword>
<dbReference type="Proteomes" id="UP000618382">
    <property type="component" value="Unassembled WGS sequence"/>
</dbReference>
<comment type="cofactor">
    <cofactor evidence="1">
        <name>FAD</name>
        <dbReference type="ChEBI" id="CHEBI:57692"/>
    </cofactor>
</comment>
<keyword evidence="5" id="KW-0274">FAD</keyword>
<organism evidence="20 21">
    <name type="scientific">Cellulomonas oligotrophica</name>
    <dbReference type="NCBI Taxonomy" id="931536"/>
    <lineage>
        <taxon>Bacteria</taxon>
        <taxon>Bacillati</taxon>
        <taxon>Actinomycetota</taxon>
        <taxon>Actinomycetes</taxon>
        <taxon>Micrococcales</taxon>
        <taxon>Cellulomonadaceae</taxon>
        <taxon>Cellulomonas</taxon>
    </lineage>
</organism>
<accession>A0A7Y9JXN0</accession>